<dbReference type="EMBL" id="LR824007">
    <property type="protein sequence ID" value="CAH0602898.1"/>
    <property type="molecule type" value="Genomic_DNA"/>
</dbReference>
<dbReference type="InterPro" id="IPR018202">
    <property type="entry name" value="Ser_caboxypep_ser_AS"/>
</dbReference>
<reference evidence="8" key="1">
    <citation type="submission" date="2021-12" db="EMBL/GenBank/DDBJ databases">
        <authorList>
            <person name="King R."/>
        </authorList>
    </citation>
    <scope>NUCLEOTIDE SEQUENCE</scope>
</reference>
<evidence type="ECO:0000256" key="6">
    <source>
        <dbReference type="ARBA" id="ARBA00023180"/>
    </source>
</evidence>
<dbReference type="SUPFAM" id="SSF53474">
    <property type="entry name" value="alpha/beta-Hydrolases"/>
    <property type="match status" value="1"/>
</dbReference>
<accession>A0A9P0C3M8</accession>
<dbReference type="OrthoDB" id="443318at2759"/>
<proteinExistence type="inferred from homology"/>
<dbReference type="PANTHER" id="PTHR11802:SF3">
    <property type="entry name" value="RETINOID-INDUCIBLE SERINE CARBOXYPEPTIDASE"/>
    <property type="match status" value="1"/>
</dbReference>
<dbReference type="GO" id="GO:0004185">
    <property type="term" value="F:serine-type carboxypeptidase activity"/>
    <property type="evidence" value="ECO:0007669"/>
    <property type="project" value="UniProtKB-UniRule"/>
</dbReference>
<dbReference type="InterPro" id="IPR029058">
    <property type="entry name" value="AB_hydrolase_fold"/>
</dbReference>
<evidence type="ECO:0000313" key="8">
    <source>
        <dbReference type="EMBL" id="CAH0602898.1"/>
    </source>
</evidence>
<name>A0A9P0C3M8_CHRIL</name>
<evidence type="ECO:0000256" key="1">
    <source>
        <dbReference type="ARBA" id="ARBA00009431"/>
    </source>
</evidence>
<keyword evidence="3 7" id="KW-0645">Protease</keyword>
<dbReference type="Proteomes" id="UP001154114">
    <property type="component" value="Chromosome 4"/>
</dbReference>
<dbReference type="InterPro" id="IPR033124">
    <property type="entry name" value="Ser_caboxypep_his_AS"/>
</dbReference>
<feature type="signal peptide" evidence="7">
    <location>
        <begin position="1"/>
        <end position="17"/>
    </location>
</feature>
<protein>
    <recommendedName>
        <fullName evidence="7">Carboxypeptidase</fullName>
        <ecNumber evidence="7">3.4.16.-</ecNumber>
    </recommendedName>
</protein>
<evidence type="ECO:0000256" key="5">
    <source>
        <dbReference type="ARBA" id="ARBA00022801"/>
    </source>
</evidence>
<feature type="chain" id="PRO_5040527565" description="Carboxypeptidase" evidence="7">
    <location>
        <begin position="18"/>
        <end position="548"/>
    </location>
</feature>
<keyword evidence="9" id="KW-1185">Reference proteome</keyword>
<evidence type="ECO:0000256" key="4">
    <source>
        <dbReference type="ARBA" id="ARBA00022729"/>
    </source>
</evidence>
<sequence length="548" mass="62204">MKHVIFIVVLCIINVYGRVAVNEHHDDINLVAGVKPLTKNESIIDTHKDKENVDNAVQGNLIHENISIAKKPCVAQSLIDRLTYNNSVEASEFEPCEPEVKVDNGTALILTPLIKEGKVKEARKSARVDSKVFLGFKSYSGFLTVNETYNSNLFFWFFPVVNKPVNSTPWIIWLQGGPGASSLTGLFDELGPFTVINETLKRNPYTWLHNHSLLFIDNPVGTGYSFTEHENGYATDMATYSKHLYTALKQFLQVFPELRTAPLFLAGESYAGKYVPAFAMEIHKRKDKIGSDIRLEGLIIGNAYVDPDMISHLAWPFYYFGLLEKEQIETVKPLIDSFQQAINANNSIEAKNKWNSLVTVLLFLSHQKHAYNFLQDDLIVGRYGNFLKTSAVKRAIHVGDIKFGWVNMTVNIKMAPDFLSSTKPLFERLLEHYRVLAYCGQLDQMLPCVFTSENYRTWKWNGSEEFLNATRFPYIFNSKLAGYHKTGGHLTEVVIRGAGHMVPLDKPAPTQNLVARWTHDLPISKRFGLLEGSFVQEYVRNNSLIHYL</sequence>
<dbReference type="Pfam" id="PF00450">
    <property type="entry name" value="Peptidase_S10"/>
    <property type="match status" value="1"/>
</dbReference>
<dbReference type="PRINTS" id="PR00724">
    <property type="entry name" value="CRBOXYPTASEC"/>
</dbReference>
<evidence type="ECO:0000256" key="7">
    <source>
        <dbReference type="RuleBase" id="RU361156"/>
    </source>
</evidence>
<dbReference type="AlphaFoldDB" id="A0A9P0C3M8"/>
<dbReference type="PANTHER" id="PTHR11802">
    <property type="entry name" value="SERINE PROTEASE FAMILY S10 SERINE CARBOXYPEPTIDASE"/>
    <property type="match status" value="1"/>
</dbReference>
<dbReference type="GO" id="GO:0006508">
    <property type="term" value="P:proteolysis"/>
    <property type="evidence" value="ECO:0007669"/>
    <property type="project" value="UniProtKB-KW"/>
</dbReference>
<comment type="similarity">
    <text evidence="1 7">Belongs to the peptidase S10 family.</text>
</comment>
<evidence type="ECO:0000256" key="2">
    <source>
        <dbReference type="ARBA" id="ARBA00022645"/>
    </source>
</evidence>
<dbReference type="InterPro" id="IPR001563">
    <property type="entry name" value="Peptidase_S10"/>
</dbReference>
<dbReference type="Gene3D" id="3.40.50.1820">
    <property type="entry name" value="alpha/beta hydrolase"/>
    <property type="match status" value="1"/>
</dbReference>
<gene>
    <name evidence="8" type="ORF">CINC_LOCUS10230</name>
</gene>
<evidence type="ECO:0000313" key="9">
    <source>
        <dbReference type="Proteomes" id="UP001154114"/>
    </source>
</evidence>
<evidence type="ECO:0000256" key="3">
    <source>
        <dbReference type="ARBA" id="ARBA00022670"/>
    </source>
</evidence>
<keyword evidence="2 7" id="KW-0121">Carboxypeptidase</keyword>
<keyword evidence="6" id="KW-0325">Glycoprotein</keyword>
<organism evidence="8 9">
    <name type="scientific">Chrysodeixis includens</name>
    <name type="common">Soybean looper</name>
    <name type="synonym">Pseudoplusia includens</name>
    <dbReference type="NCBI Taxonomy" id="689277"/>
    <lineage>
        <taxon>Eukaryota</taxon>
        <taxon>Metazoa</taxon>
        <taxon>Ecdysozoa</taxon>
        <taxon>Arthropoda</taxon>
        <taxon>Hexapoda</taxon>
        <taxon>Insecta</taxon>
        <taxon>Pterygota</taxon>
        <taxon>Neoptera</taxon>
        <taxon>Endopterygota</taxon>
        <taxon>Lepidoptera</taxon>
        <taxon>Glossata</taxon>
        <taxon>Ditrysia</taxon>
        <taxon>Noctuoidea</taxon>
        <taxon>Noctuidae</taxon>
        <taxon>Plusiinae</taxon>
        <taxon>Chrysodeixis</taxon>
    </lineage>
</organism>
<dbReference type="EC" id="3.4.16.-" evidence="7"/>
<keyword evidence="4 7" id="KW-0732">Signal</keyword>
<keyword evidence="5 7" id="KW-0378">Hydrolase</keyword>
<dbReference type="PROSITE" id="PS00131">
    <property type="entry name" value="CARBOXYPEPT_SER_SER"/>
    <property type="match status" value="1"/>
</dbReference>
<dbReference type="PROSITE" id="PS00560">
    <property type="entry name" value="CARBOXYPEPT_SER_HIS"/>
    <property type="match status" value="1"/>
</dbReference>